<comment type="caution">
    <text evidence="2">The sequence shown here is derived from an EMBL/GenBank/DDBJ whole genome shotgun (WGS) entry which is preliminary data.</text>
</comment>
<dbReference type="EMBL" id="JACXAJ010000002">
    <property type="protein sequence ID" value="MBD1396564.1"/>
    <property type="molecule type" value="Genomic_DNA"/>
</dbReference>
<evidence type="ECO:0008006" key="4">
    <source>
        <dbReference type="Google" id="ProtNLM"/>
    </source>
</evidence>
<proteinExistence type="predicted"/>
<dbReference type="Proteomes" id="UP000625551">
    <property type="component" value="Unassembled WGS sequence"/>
</dbReference>
<accession>A0ABR7XE46</accession>
<dbReference type="PROSITE" id="PS51257">
    <property type="entry name" value="PROKAR_LIPOPROTEIN"/>
    <property type="match status" value="1"/>
</dbReference>
<evidence type="ECO:0000313" key="2">
    <source>
        <dbReference type="EMBL" id="MBD1396564.1"/>
    </source>
</evidence>
<feature type="chain" id="PRO_5045754202" description="Lipoprotein" evidence="1">
    <location>
        <begin position="21"/>
        <end position="132"/>
    </location>
</feature>
<feature type="signal peptide" evidence="1">
    <location>
        <begin position="1"/>
        <end position="20"/>
    </location>
</feature>
<reference evidence="2 3" key="1">
    <citation type="submission" date="2020-09" db="EMBL/GenBank/DDBJ databases">
        <title>Genome sequencing and assembly of Pontibacter sp.</title>
        <authorList>
            <person name="Chhetri G."/>
        </authorList>
    </citation>
    <scope>NUCLEOTIDE SEQUENCE [LARGE SCALE GENOMIC DNA]</scope>
    <source>
        <strain evidence="2 3">JH31</strain>
    </source>
</reference>
<dbReference type="RefSeq" id="WP_191182732.1">
    <property type="nucleotide sequence ID" value="NZ_JACXAJ010000002.1"/>
</dbReference>
<evidence type="ECO:0000313" key="3">
    <source>
        <dbReference type="Proteomes" id="UP000625551"/>
    </source>
</evidence>
<name>A0ABR7XE46_9BACT</name>
<evidence type="ECO:0000256" key="1">
    <source>
        <dbReference type="SAM" id="SignalP"/>
    </source>
</evidence>
<keyword evidence="1" id="KW-0732">Signal</keyword>
<gene>
    <name evidence="2" type="ORF">H9Q13_05250</name>
</gene>
<organism evidence="2 3">
    <name type="scientific">Pontibacter aquaedesilientis</name>
    <dbReference type="NCBI Taxonomy" id="2766980"/>
    <lineage>
        <taxon>Bacteria</taxon>
        <taxon>Pseudomonadati</taxon>
        <taxon>Bacteroidota</taxon>
        <taxon>Cytophagia</taxon>
        <taxon>Cytophagales</taxon>
        <taxon>Hymenobacteraceae</taxon>
        <taxon>Pontibacter</taxon>
    </lineage>
</organism>
<protein>
    <recommendedName>
        <fullName evidence="4">Lipoprotein</fullName>
    </recommendedName>
</protein>
<keyword evidence="3" id="KW-1185">Reference proteome</keyword>
<sequence>MKRIIYLGAFSMLIALGTTACERMDRNTEADLEANAPVEREVEKEEPVSVQDALRADAKLARSMGLEKFANYMKGRQAYYQQFEEVKYEDDFVKIKMEDDELKIETAQGKAKFEEDEYKIKTDTYKKKRELN</sequence>